<feature type="region of interest" description="Disordered" evidence="5">
    <location>
        <begin position="167"/>
        <end position="229"/>
    </location>
</feature>
<protein>
    <recommendedName>
        <fullName evidence="6">PHD-type domain-containing protein</fullName>
    </recommendedName>
</protein>
<evidence type="ECO:0000256" key="4">
    <source>
        <dbReference type="PROSITE-ProRule" id="PRU00146"/>
    </source>
</evidence>
<dbReference type="SMART" id="SM00249">
    <property type="entry name" value="PHD"/>
    <property type="match status" value="1"/>
</dbReference>
<dbReference type="InterPro" id="IPR001965">
    <property type="entry name" value="Znf_PHD"/>
</dbReference>
<dbReference type="InterPro" id="IPR013083">
    <property type="entry name" value="Znf_RING/FYVE/PHD"/>
</dbReference>
<dbReference type="PROSITE" id="PS50016">
    <property type="entry name" value="ZF_PHD_2"/>
    <property type="match status" value="1"/>
</dbReference>
<dbReference type="InterPro" id="IPR019786">
    <property type="entry name" value="Zinc_finger_PHD-type_CS"/>
</dbReference>
<evidence type="ECO:0000256" key="5">
    <source>
        <dbReference type="SAM" id="MobiDB-lite"/>
    </source>
</evidence>
<dbReference type="InterPro" id="IPR011011">
    <property type="entry name" value="Znf_FYVE_PHD"/>
</dbReference>
<dbReference type="CDD" id="cd15545">
    <property type="entry name" value="PHD_BAZ2A_like"/>
    <property type="match status" value="1"/>
</dbReference>
<dbReference type="Pfam" id="PF00628">
    <property type="entry name" value="PHD"/>
    <property type="match status" value="1"/>
</dbReference>
<dbReference type="GO" id="GO:0008270">
    <property type="term" value="F:zinc ion binding"/>
    <property type="evidence" value="ECO:0007669"/>
    <property type="project" value="UniProtKB-KW"/>
</dbReference>
<organism evidence="7">
    <name type="scientific">Calcidiscus leptoporus</name>
    <dbReference type="NCBI Taxonomy" id="127549"/>
    <lineage>
        <taxon>Eukaryota</taxon>
        <taxon>Haptista</taxon>
        <taxon>Haptophyta</taxon>
        <taxon>Prymnesiophyceae</taxon>
        <taxon>Coccolithales</taxon>
        <taxon>Calcidiscaceae</taxon>
        <taxon>Calcidiscus</taxon>
    </lineage>
</organism>
<proteinExistence type="predicted"/>
<name>A0A7S0NMT7_9EUKA</name>
<dbReference type="PROSITE" id="PS01359">
    <property type="entry name" value="ZF_PHD_1"/>
    <property type="match status" value="1"/>
</dbReference>
<dbReference type="AlphaFoldDB" id="A0A7S0NMT7"/>
<dbReference type="InterPro" id="IPR019787">
    <property type="entry name" value="Znf_PHD-finger"/>
</dbReference>
<sequence length="592" mass="62856">MTSSCFEVGELVCARWGEKGGFALEAVITEFSEEGIRVCFETDPQHPLLGCAAWLPKEQLKPLRRPNALPDWLKEGAVVRAHNPSSSSRQREDAVIVSSRVGASKARRKGSSYAGLRFQLQFSCGARVWVQYDDLTHERAPEVQHGDFSDEPAPDGSLLQTESEHPAMLPRPLTGGSSTASGGAGGGSVDQESSVDREQDDGASAAGSASSQDAVALSDSEQASTDEDVSCQVCGRPDGAQQMLLCDRCDEGYHLHCLSPQLEQVPEGSWVCPACDQDASAAAPNVVQGTCSAGDKSVPLENNDAVLCQWGRGTGKAFSAVVSKLEAKAVCVQFDVDHTHARVPQERVTRMPAARDLPDWLASGRSIEAVDPLSPDHVPVWHAAVVLEARQGAEAGDDGLRLWIRYRSSCLCQWVRLAHVRPSGTAHASVAEPQHQAAPASPAAPSARKRKGEGQEARSSAKPSVPLTAASTARSSGAAAAVLSSASSGARGLRYLPISRLSRDSAYEGECCAVWLLLVRTVSSSNAGFTVCFGEHESPGELIAPRLLACLVPSAVAPGVWPLYVLTHPLGMQLMRDRQGHASHSFRVLATP</sequence>
<evidence type="ECO:0000256" key="3">
    <source>
        <dbReference type="ARBA" id="ARBA00022833"/>
    </source>
</evidence>
<dbReference type="PANTHER" id="PTHR24102:SF28">
    <property type="entry name" value="PHD-TYPE DOMAIN-CONTAINING PROTEIN"/>
    <property type="match status" value="1"/>
</dbReference>
<dbReference type="Gene3D" id="3.30.40.10">
    <property type="entry name" value="Zinc/RING finger domain, C3HC4 (zinc finger)"/>
    <property type="match status" value="1"/>
</dbReference>
<reference evidence="7" key="1">
    <citation type="submission" date="2021-01" db="EMBL/GenBank/DDBJ databases">
        <authorList>
            <person name="Corre E."/>
            <person name="Pelletier E."/>
            <person name="Niang G."/>
            <person name="Scheremetjew M."/>
            <person name="Finn R."/>
            <person name="Kale V."/>
            <person name="Holt S."/>
            <person name="Cochrane G."/>
            <person name="Meng A."/>
            <person name="Brown T."/>
            <person name="Cohen L."/>
        </authorList>
    </citation>
    <scope>NUCLEOTIDE SEQUENCE</scope>
    <source>
        <strain evidence="7">RCC1130</strain>
    </source>
</reference>
<feature type="region of interest" description="Disordered" evidence="5">
    <location>
        <begin position="426"/>
        <end position="469"/>
    </location>
</feature>
<feature type="compositionally biased region" description="Low complexity" evidence="5">
    <location>
        <begin position="437"/>
        <end position="446"/>
    </location>
</feature>
<dbReference type="PANTHER" id="PTHR24102">
    <property type="entry name" value="PHD FINGER PROTEIN"/>
    <property type="match status" value="1"/>
</dbReference>
<evidence type="ECO:0000256" key="2">
    <source>
        <dbReference type="ARBA" id="ARBA00022771"/>
    </source>
</evidence>
<keyword evidence="1" id="KW-0479">Metal-binding</keyword>
<evidence type="ECO:0000313" key="7">
    <source>
        <dbReference type="EMBL" id="CAD8522654.1"/>
    </source>
</evidence>
<gene>
    <name evidence="7" type="ORF">CLEP1334_LOCUS367</name>
</gene>
<evidence type="ECO:0000256" key="1">
    <source>
        <dbReference type="ARBA" id="ARBA00022723"/>
    </source>
</evidence>
<keyword evidence="2 4" id="KW-0863">Zinc-finger</keyword>
<evidence type="ECO:0000259" key="6">
    <source>
        <dbReference type="PROSITE" id="PS50016"/>
    </source>
</evidence>
<keyword evidence="3" id="KW-0862">Zinc</keyword>
<dbReference type="EMBL" id="HBER01000672">
    <property type="protein sequence ID" value="CAD8522654.1"/>
    <property type="molecule type" value="Transcribed_RNA"/>
</dbReference>
<feature type="compositionally biased region" description="Low complexity" evidence="5">
    <location>
        <begin position="202"/>
        <end position="214"/>
    </location>
</feature>
<accession>A0A7S0NMT7</accession>
<feature type="domain" description="PHD-type" evidence="6">
    <location>
        <begin position="228"/>
        <end position="278"/>
    </location>
</feature>
<dbReference type="SUPFAM" id="SSF57903">
    <property type="entry name" value="FYVE/PHD zinc finger"/>
    <property type="match status" value="1"/>
</dbReference>